<feature type="domain" description="AMP-dependent synthetase/ligase" evidence="2">
    <location>
        <begin position="100"/>
        <end position="506"/>
    </location>
</feature>
<dbReference type="InterPro" id="IPR020845">
    <property type="entry name" value="AMP-binding_CS"/>
</dbReference>
<protein>
    <submittedName>
        <fullName evidence="4">Uncharacterized protein</fullName>
    </submittedName>
</protein>
<dbReference type="PANTHER" id="PTHR43347">
    <property type="entry name" value="ACYL-COA SYNTHETASE"/>
    <property type="match status" value="1"/>
</dbReference>
<dbReference type="EMBL" id="JBBWRZ010000010">
    <property type="protein sequence ID" value="KAK8227255.1"/>
    <property type="molecule type" value="Genomic_DNA"/>
</dbReference>
<feature type="compositionally biased region" description="Low complexity" evidence="1">
    <location>
        <begin position="1"/>
        <end position="11"/>
    </location>
</feature>
<dbReference type="Gene3D" id="3.40.50.12780">
    <property type="entry name" value="N-terminal domain of ligase-like"/>
    <property type="match status" value="1"/>
</dbReference>
<evidence type="ECO:0000313" key="5">
    <source>
        <dbReference type="Proteomes" id="UP001492380"/>
    </source>
</evidence>
<comment type="caution">
    <text evidence="4">The sequence shown here is derived from an EMBL/GenBank/DDBJ whole genome shotgun (WGS) entry which is preliminary data.</text>
</comment>
<keyword evidence="5" id="KW-1185">Reference proteome</keyword>
<organism evidence="4 5">
    <name type="scientific">Phyllosticta capitalensis</name>
    <dbReference type="NCBI Taxonomy" id="121624"/>
    <lineage>
        <taxon>Eukaryota</taxon>
        <taxon>Fungi</taxon>
        <taxon>Dikarya</taxon>
        <taxon>Ascomycota</taxon>
        <taxon>Pezizomycotina</taxon>
        <taxon>Dothideomycetes</taxon>
        <taxon>Dothideomycetes incertae sedis</taxon>
        <taxon>Botryosphaeriales</taxon>
        <taxon>Phyllostictaceae</taxon>
        <taxon>Phyllosticta</taxon>
    </lineage>
</organism>
<dbReference type="PANTHER" id="PTHR43347:SF3">
    <property type="entry name" value="ACYL-COA SYNTHETASE SHORT-CHAIN FAMILY MEMBER 3, MITOCHONDRIAL"/>
    <property type="match status" value="1"/>
</dbReference>
<dbReference type="Pfam" id="PF00501">
    <property type="entry name" value="AMP-binding"/>
    <property type="match status" value="1"/>
</dbReference>
<dbReference type="Gene3D" id="3.30.300.30">
    <property type="match status" value="1"/>
</dbReference>
<feature type="compositionally biased region" description="Basic and acidic residues" evidence="1">
    <location>
        <begin position="12"/>
        <end position="22"/>
    </location>
</feature>
<dbReference type="Proteomes" id="UP001492380">
    <property type="component" value="Unassembled WGS sequence"/>
</dbReference>
<evidence type="ECO:0000313" key="4">
    <source>
        <dbReference type="EMBL" id="KAK8227255.1"/>
    </source>
</evidence>
<dbReference type="InterPro" id="IPR045851">
    <property type="entry name" value="AMP-bd_C_sf"/>
</dbReference>
<dbReference type="InterPro" id="IPR025110">
    <property type="entry name" value="AMP-bd_C"/>
</dbReference>
<dbReference type="Pfam" id="PF13193">
    <property type="entry name" value="AMP-binding_C"/>
    <property type="match status" value="1"/>
</dbReference>
<sequence>MGPSSQQQQQHPQERTHARSLADRDAFWLAQAQHLHWDVSPRAALSTTTKTLPPSPSSFASSSESSSSSAPQQQQPTSHPSWTWFPGGQLNTCYNCVDRHVAAGRGDGVAVAWDSPVSGCKEKITYARLLDEVEVLAGVLREEGVRRGDVVVVYMPMIPAALYALLAIARLGAIHAVVFGGFSASSLAQRITASQPRAILTASCGIEGAKGPLAYQPLVEGAVRRSAHKPDKVLVWQRDELRWDPVDKMAGQRNWQRCVKSARNRGVRAPPVAVRSEEGLYVIYTSGTTGSPKGVLRQAGGHAVGLDFSMRYMFGLKPGDVMFCASDIGWVVGHSYIVYGPLLAGATTVLFEGKPVGTPDAGTFWRIVEEYKVKTMFTAPTALRAIRREDGDNAFFERVGRRGGLRNLTALFLAGERSEPSIVQMYQRLLQRHCAPQATVNDNWWSSESGSPISGLALNAAGDEGCKPLALRAGSAGKPMPGFDVRVVDDAGDEVPRGQMGNLVLGLPLAPTGMTTLWRDDDRFYKGYLKRFDGRWIDTGDAGVVDEDGYVHVMSRSDDIINVAAHRFSTGAIEQAITSHPEVAEACVVGVPDALKGHLPFAFVTVQKHVDSTVPAVPDSRLLSEVQAAVREQIGSIASLGGMVQGKGMIPKTRSGKTLRRVLKELVENAVHGDFEKEVQVPATIEDGDVVQVARARIKEYFLNGGKHVHRATESRAKL</sequence>
<feature type="compositionally biased region" description="Low complexity" evidence="1">
    <location>
        <begin position="45"/>
        <end position="81"/>
    </location>
</feature>
<dbReference type="PROSITE" id="PS00455">
    <property type="entry name" value="AMP_BINDING"/>
    <property type="match status" value="1"/>
</dbReference>
<reference evidence="4 5" key="1">
    <citation type="submission" date="2024-04" db="EMBL/GenBank/DDBJ databases">
        <title>Phyllosticta paracitricarpa is synonymous to the EU quarantine fungus P. citricarpa based on phylogenomic analyses.</title>
        <authorList>
            <consortium name="Lawrence Berkeley National Laboratory"/>
            <person name="Van Ingen-Buijs V.A."/>
            <person name="Van Westerhoven A.C."/>
            <person name="Haridas S."/>
            <person name="Skiadas P."/>
            <person name="Martin F."/>
            <person name="Groenewald J.Z."/>
            <person name="Crous P.W."/>
            <person name="Seidl M.F."/>
        </authorList>
    </citation>
    <scope>NUCLEOTIDE SEQUENCE [LARGE SCALE GENOMIC DNA]</scope>
    <source>
        <strain evidence="4 5">CBS 123374</strain>
    </source>
</reference>
<dbReference type="InterPro" id="IPR000873">
    <property type="entry name" value="AMP-dep_synth/lig_dom"/>
</dbReference>
<evidence type="ECO:0000259" key="2">
    <source>
        <dbReference type="Pfam" id="PF00501"/>
    </source>
</evidence>
<name>A0ABR1YF41_9PEZI</name>
<proteinExistence type="predicted"/>
<feature type="region of interest" description="Disordered" evidence="1">
    <location>
        <begin position="1"/>
        <end position="22"/>
    </location>
</feature>
<feature type="region of interest" description="Disordered" evidence="1">
    <location>
        <begin position="45"/>
        <end position="82"/>
    </location>
</feature>
<evidence type="ECO:0000256" key="1">
    <source>
        <dbReference type="SAM" id="MobiDB-lite"/>
    </source>
</evidence>
<evidence type="ECO:0000259" key="3">
    <source>
        <dbReference type="Pfam" id="PF13193"/>
    </source>
</evidence>
<dbReference type="SUPFAM" id="SSF56801">
    <property type="entry name" value="Acetyl-CoA synthetase-like"/>
    <property type="match status" value="1"/>
</dbReference>
<gene>
    <name evidence="4" type="ORF">HDK90DRAFT_53847</name>
</gene>
<dbReference type="InterPro" id="IPR042099">
    <property type="entry name" value="ANL_N_sf"/>
</dbReference>
<accession>A0ABR1YF41</accession>
<feature type="domain" description="AMP-binding enzyme C-terminal" evidence="3">
    <location>
        <begin position="573"/>
        <end position="657"/>
    </location>
</feature>